<dbReference type="AlphaFoldDB" id="D6YS32"/>
<evidence type="ECO:0000313" key="1">
    <source>
        <dbReference type="EMBL" id="ADI38877.1"/>
    </source>
</evidence>
<sequence length="39" mass="4220">MILPNMAVYTESTSRIGILTKSCLEFESGEDGAEATQPE</sequence>
<evidence type="ECO:0000313" key="2">
    <source>
        <dbReference type="Proteomes" id="UP000001505"/>
    </source>
</evidence>
<dbReference type="EMBL" id="CP001928">
    <property type="protein sequence ID" value="ADI38877.1"/>
    <property type="molecule type" value="Genomic_DNA"/>
</dbReference>
<protein>
    <submittedName>
        <fullName evidence="1">Uncharacterized protein</fullName>
    </submittedName>
</protein>
<dbReference type="KEGG" id="wch:wcw_1528"/>
<organism evidence="1 2">
    <name type="scientific">Waddlia chondrophila (strain ATCC VR-1470 / WSU 86-1044)</name>
    <dbReference type="NCBI Taxonomy" id="716544"/>
    <lineage>
        <taxon>Bacteria</taxon>
        <taxon>Pseudomonadati</taxon>
        <taxon>Chlamydiota</taxon>
        <taxon>Chlamydiia</taxon>
        <taxon>Parachlamydiales</taxon>
        <taxon>Waddliaceae</taxon>
        <taxon>Waddlia</taxon>
    </lineage>
</organism>
<dbReference type="STRING" id="716544.wcw_1528"/>
<dbReference type="Proteomes" id="UP000001505">
    <property type="component" value="Chromosome"/>
</dbReference>
<accession>D6YS32</accession>
<name>D6YS32_WADCW</name>
<gene>
    <name evidence="1" type="ordered locus">wcw_1528</name>
</gene>
<keyword evidence="2" id="KW-1185">Reference proteome</keyword>
<reference evidence="1 2" key="1">
    <citation type="journal article" date="2010" name="PLoS ONE">
        <title>The Waddlia genome: a window into chlamydial biology.</title>
        <authorList>
            <person name="Bertelli C."/>
            <person name="Collyn F."/>
            <person name="Croxatto A."/>
            <person name="Ruckert C."/>
            <person name="Polkinghorne A."/>
            <person name="Kebbi-Beghdadi C."/>
            <person name="Goesmann A."/>
            <person name="Vaughan L."/>
            <person name="Greub G."/>
        </authorList>
    </citation>
    <scope>NUCLEOTIDE SEQUENCE [LARGE SCALE GENOMIC DNA]</scope>
    <source>
        <strain evidence="2">ATCC VR-1470 / WSU 86-1044</strain>
    </source>
</reference>
<proteinExistence type="predicted"/>
<dbReference type="HOGENOM" id="CLU_219840_0_0_0"/>